<protein>
    <recommendedName>
        <fullName evidence="4">DUF2721 domain-containing protein</fullName>
    </recommendedName>
</protein>
<gene>
    <name evidence="2" type="ORF">ACFOW9_08885</name>
</gene>
<evidence type="ECO:0000256" key="1">
    <source>
        <dbReference type="SAM" id="Phobius"/>
    </source>
</evidence>
<name>A0ABV8QZS3_9MICC</name>
<keyword evidence="1" id="KW-1133">Transmembrane helix</keyword>
<feature type="transmembrane region" description="Helical" evidence="1">
    <location>
        <begin position="119"/>
        <end position="149"/>
    </location>
</feature>
<organism evidence="2 3">
    <name type="scientific">Arthrobacter cryoconiti</name>
    <dbReference type="NCBI Taxonomy" id="748907"/>
    <lineage>
        <taxon>Bacteria</taxon>
        <taxon>Bacillati</taxon>
        <taxon>Actinomycetota</taxon>
        <taxon>Actinomycetes</taxon>
        <taxon>Micrococcales</taxon>
        <taxon>Micrococcaceae</taxon>
        <taxon>Arthrobacter</taxon>
    </lineage>
</organism>
<dbReference type="RefSeq" id="WP_230067486.1">
    <property type="nucleotide sequence ID" value="NZ_BAABLL010000004.1"/>
</dbReference>
<dbReference type="EMBL" id="JBHSCQ010000010">
    <property type="protein sequence ID" value="MFC4265716.1"/>
    <property type="molecule type" value="Genomic_DNA"/>
</dbReference>
<dbReference type="Proteomes" id="UP001595773">
    <property type="component" value="Unassembled WGS sequence"/>
</dbReference>
<feature type="transmembrane region" description="Helical" evidence="1">
    <location>
        <begin position="19"/>
        <end position="39"/>
    </location>
</feature>
<keyword evidence="1" id="KW-0812">Transmembrane</keyword>
<evidence type="ECO:0000313" key="3">
    <source>
        <dbReference type="Proteomes" id="UP001595773"/>
    </source>
</evidence>
<reference evidence="3" key="1">
    <citation type="journal article" date="2019" name="Int. J. Syst. Evol. Microbiol.">
        <title>The Global Catalogue of Microorganisms (GCM) 10K type strain sequencing project: providing services to taxonomists for standard genome sequencing and annotation.</title>
        <authorList>
            <consortium name="The Broad Institute Genomics Platform"/>
            <consortium name="The Broad Institute Genome Sequencing Center for Infectious Disease"/>
            <person name="Wu L."/>
            <person name="Ma J."/>
        </authorList>
    </citation>
    <scope>NUCLEOTIDE SEQUENCE [LARGE SCALE GENOMIC DNA]</scope>
    <source>
        <strain evidence="3">CGMCC 1.10698</strain>
    </source>
</reference>
<evidence type="ECO:0008006" key="4">
    <source>
        <dbReference type="Google" id="ProtNLM"/>
    </source>
</evidence>
<comment type="caution">
    <text evidence="2">The sequence shown here is derived from an EMBL/GenBank/DDBJ whole genome shotgun (WGS) entry which is preliminary data.</text>
</comment>
<keyword evidence="1" id="KW-0472">Membrane</keyword>
<evidence type="ECO:0000313" key="2">
    <source>
        <dbReference type="EMBL" id="MFC4265716.1"/>
    </source>
</evidence>
<keyword evidence="3" id="KW-1185">Reference proteome</keyword>
<feature type="transmembrane region" description="Helical" evidence="1">
    <location>
        <begin position="161"/>
        <end position="181"/>
    </location>
</feature>
<accession>A0ABV8QZS3</accession>
<sequence length="204" mass="22480">MTEVLAIVADRATTPDTTIVAGVGIVLLIAGITGLWASVHLRGKTHDRLRAPIDVAFEGLTEQAFIALRALQAHLSDILPDPDSEFDPLDMIVDPSTVERPARHSIRVLKERHKIHRQFNLLLGVCTSLMYAAGIFAACVLTSTLLYQFNFANQDLWQTSFWVTALIAVGIFALFIAYTVLEYRIQASIEDSNPLPIRVGAPSR</sequence>
<proteinExistence type="predicted"/>